<dbReference type="GO" id="GO:0006487">
    <property type="term" value="P:protein N-linked glycosylation"/>
    <property type="evidence" value="ECO:0007669"/>
    <property type="project" value="TreeGrafter"/>
</dbReference>
<comment type="subcellular location">
    <subcellularLocation>
        <location evidence="2">Endoplasmic reticulum membrane</location>
        <topology evidence="2">Single-pass membrane protein</topology>
    </subcellularLocation>
    <subcellularLocation>
        <location evidence="1">Membrane</location>
        <topology evidence="1">Multi-pass membrane protein</topology>
    </subcellularLocation>
</comment>
<dbReference type="PANTHER" id="PTHR10859">
    <property type="entry name" value="GLYCOSYL TRANSFERASE"/>
    <property type="match status" value="1"/>
</dbReference>
<feature type="transmembrane region" description="Helical" evidence="15">
    <location>
        <begin position="323"/>
        <end position="341"/>
    </location>
</feature>
<dbReference type="InterPro" id="IPR007267">
    <property type="entry name" value="GtrA_DPMS_TM"/>
</dbReference>
<evidence type="ECO:0000256" key="2">
    <source>
        <dbReference type="ARBA" id="ARBA00004389"/>
    </source>
</evidence>
<evidence type="ECO:0000313" key="18">
    <source>
        <dbReference type="EMBL" id="AZS70713.1"/>
    </source>
</evidence>
<accession>A0A3Q9K849</accession>
<keyword evidence="7" id="KW-0808">Transferase</keyword>
<evidence type="ECO:0000256" key="6">
    <source>
        <dbReference type="ARBA" id="ARBA00022676"/>
    </source>
</evidence>
<protein>
    <recommendedName>
        <fullName evidence="5">dolichyl-phosphate beta-glucosyltransferase</fullName>
        <ecNumber evidence="5">2.4.1.117</ecNumber>
    </recommendedName>
</protein>
<comment type="catalytic activity">
    <reaction evidence="13">
        <text>a di-trans,poly-cis-dolichyl phosphate + UDP-alpha-D-glucose = a di-trans,poly-cis-dolichyl beta-D-glucosyl phosphate + UDP</text>
        <dbReference type="Rhea" id="RHEA:15401"/>
        <dbReference type="Rhea" id="RHEA-COMP:19498"/>
        <dbReference type="Rhea" id="RHEA-COMP:19502"/>
        <dbReference type="ChEBI" id="CHEBI:57525"/>
        <dbReference type="ChEBI" id="CHEBI:57683"/>
        <dbReference type="ChEBI" id="CHEBI:58223"/>
        <dbReference type="ChEBI" id="CHEBI:58885"/>
        <dbReference type="EC" id="2.4.1.117"/>
    </reaction>
    <physiologicalReaction direction="left-to-right" evidence="13">
        <dbReference type="Rhea" id="RHEA:15402"/>
    </physiologicalReaction>
</comment>
<dbReference type="SUPFAM" id="SSF53448">
    <property type="entry name" value="Nucleotide-diphospho-sugar transferases"/>
    <property type="match status" value="1"/>
</dbReference>
<evidence type="ECO:0000256" key="15">
    <source>
        <dbReference type="SAM" id="Phobius"/>
    </source>
</evidence>
<dbReference type="Proteomes" id="UP000275579">
    <property type="component" value="Chromosome"/>
</dbReference>
<feature type="domain" description="Glycosyltransferase 2-like" evidence="16">
    <location>
        <begin position="35"/>
        <end position="199"/>
    </location>
</feature>
<evidence type="ECO:0000313" key="19">
    <source>
        <dbReference type="Proteomes" id="UP000275579"/>
    </source>
</evidence>
<name>A0A3Q9K849_9ACTN</name>
<evidence type="ECO:0000256" key="10">
    <source>
        <dbReference type="ARBA" id="ARBA00022968"/>
    </source>
</evidence>
<dbReference type="EMBL" id="CP029042">
    <property type="protein sequence ID" value="AZS70713.1"/>
    <property type="molecule type" value="Genomic_DNA"/>
</dbReference>
<dbReference type="InterPro" id="IPR029044">
    <property type="entry name" value="Nucleotide-diphossugar_trans"/>
</dbReference>
<evidence type="ECO:0000256" key="12">
    <source>
        <dbReference type="ARBA" id="ARBA00023136"/>
    </source>
</evidence>
<keyword evidence="10" id="KW-0735">Signal-anchor</keyword>
<keyword evidence="6" id="KW-0328">Glycosyltransferase</keyword>
<dbReference type="GO" id="GO:0016020">
    <property type="term" value="C:membrane"/>
    <property type="evidence" value="ECO:0007669"/>
    <property type="project" value="UniProtKB-SubCell"/>
</dbReference>
<dbReference type="Pfam" id="PF04138">
    <property type="entry name" value="GtrA_DPMS_TM"/>
    <property type="match status" value="1"/>
</dbReference>
<comment type="similarity">
    <text evidence="4">Belongs to the glycosyltransferase 2 family.</text>
</comment>
<feature type="domain" description="GtrA/DPMS transmembrane" evidence="17">
    <location>
        <begin position="302"/>
        <end position="418"/>
    </location>
</feature>
<evidence type="ECO:0000256" key="14">
    <source>
        <dbReference type="SAM" id="MobiDB-lite"/>
    </source>
</evidence>
<keyword evidence="9" id="KW-0256">Endoplasmic reticulum</keyword>
<evidence type="ECO:0000256" key="3">
    <source>
        <dbReference type="ARBA" id="ARBA00004922"/>
    </source>
</evidence>
<dbReference type="GO" id="GO:0004581">
    <property type="term" value="F:dolichyl-phosphate beta-glucosyltransferase activity"/>
    <property type="evidence" value="ECO:0007669"/>
    <property type="project" value="UniProtKB-EC"/>
</dbReference>
<evidence type="ECO:0000256" key="13">
    <source>
        <dbReference type="ARBA" id="ARBA00045097"/>
    </source>
</evidence>
<feature type="region of interest" description="Disordered" evidence="14">
    <location>
        <begin position="1"/>
        <end position="28"/>
    </location>
</feature>
<sequence length="423" mass="46231">MTQTSSRPRTVGDFQPAARPGQHAPSGVATPTVEIVVPVYNEERALPGCLQTLHTHLRERMPFPWRITVANNASIDQTFEVARELAAELPGVGVVHLDRKGRGLALRTVWGASEADIVVYMDVDLSTGLDGLLPLIAPLASGHSDLAIGSRLAPGARTVRGPRREFISRCYNALIRLTHGVRFTDAQCGFKAARSEVLKPLLEKMQDDAWFFDTELLLLAEHNGLRIHEVPVDWVEDVDTRVDVVGTATDDLRGLWRMARLKSSGAARIPLPRRPEPTAEHPDAVLATNSGRSRLTWETGCFVAIGIVSTIGQALLYWLLRGWWPPALANLVSLLVLTVFNTEANRRLTFRWSRTGVGRAHLGAGALFVLGYLVTSGAVLLFRESDPNASAAAETLVLTASSVLVTAVRFLVLRLAVFRSTTH</sequence>
<comment type="pathway">
    <text evidence="3">Protein modification; protein glycosylation.</text>
</comment>
<keyword evidence="11 15" id="KW-1133">Transmembrane helix</keyword>
<dbReference type="AlphaFoldDB" id="A0A3Q9K849"/>
<evidence type="ECO:0000256" key="5">
    <source>
        <dbReference type="ARBA" id="ARBA00012583"/>
    </source>
</evidence>
<evidence type="ECO:0000256" key="1">
    <source>
        <dbReference type="ARBA" id="ARBA00004141"/>
    </source>
</evidence>
<feature type="transmembrane region" description="Helical" evidence="15">
    <location>
        <begin position="395"/>
        <end position="417"/>
    </location>
</feature>
<dbReference type="Gene3D" id="3.90.550.10">
    <property type="entry name" value="Spore Coat Polysaccharide Biosynthesis Protein SpsA, Chain A"/>
    <property type="match status" value="1"/>
</dbReference>
<organism evidence="18 19">
    <name type="scientific">Streptomyces lydicus</name>
    <dbReference type="NCBI Taxonomy" id="47763"/>
    <lineage>
        <taxon>Bacteria</taxon>
        <taxon>Bacillati</taxon>
        <taxon>Actinomycetota</taxon>
        <taxon>Actinomycetes</taxon>
        <taxon>Kitasatosporales</taxon>
        <taxon>Streptomycetaceae</taxon>
        <taxon>Streptomyces</taxon>
    </lineage>
</organism>
<dbReference type="InterPro" id="IPR001173">
    <property type="entry name" value="Glyco_trans_2-like"/>
</dbReference>
<dbReference type="GO" id="GO:0000271">
    <property type="term" value="P:polysaccharide biosynthetic process"/>
    <property type="evidence" value="ECO:0007669"/>
    <property type="project" value="InterPro"/>
</dbReference>
<feature type="transmembrane region" description="Helical" evidence="15">
    <location>
        <begin position="362"/>
        <end position="383"/>
    </location>
</feature>
<evidence type="ECO:0000259" key="17">
    <source>
        <dbReference type="Pfam" id="PF04138"/>
    </source>
</evidence>
<dbReference type="CDD" id="cd04188">
    <property type="entry name" value="DPG_synthase"/>
    <property type="match status" value="1"/>
</dbReference>
<evidence type="ECO:0000259" key="16">
    <source>
        <dbReference type="Pfam" id="PF00535"/>
    </source>
</evidence>
<gene>
    <name evidence="18" type="ORF">DDE74_06940</name>
</gene>
<evidence type="ECO:0000256" key="11">
    <source>
        <dbReference type="ARBA" id="ARBA00022989"/>
    </source>
</evidence>
<proteinExistence type="inferred from homology"/>
<evidence type="ECO:0000256" key="9">
    <source>
        <dbReference type="ARBA" id="ARBA00022824"/>
    </source>
</evidence>
<feature type="transmembrane region" description="Helical" evidence="15">
    <location>
        <begin position="295"/>
        <end position="317"/>
    </location>
</feature>
<keyword evidence="8 15" id="KW-0812">Transmembrane</keyword>
<dbReference type="InterPro" id="IPR035518">
    <property type="entry name" value="DPG_synthase"/>
</dbReference>
<dbReference type="PANTHER" id="PTHR10859:SF91">
    <property type="entry name" value="DOLICHYL-PHOSPHATE BETA-GLUCOSYLTRANSFERASE"/>
    <property type="match status" value="1"/>
</dbReference>
<keyword evidence="12 15" id="KW-0472">Membrane</keyword>
<dbReference type="EC" id="2.4.1.117" evidence="5"/>
<dbReference type="RefSeq" id="WP_127149872.1">
    <property type="nucleotide sequence ID" value="NZ_CP029042.1"/>
</dbReference>
<evidence type="ECO:0000256" key="8">
    <source>
        <dbReference type="ARBA" id="ARBA00022692"/>
    </source>
</evidence>
<reference evidence="18 19" key="1">
    <citation type="submission" date="2018-04" db="EMBL/GenBank/DDBJ databases">
        <title>Complete genome sequences of Streptomyces lydicus strain WYEC and characterization of antagonistic properties of biological control agents.</title>
        <authorList>
            <person name="Mariita R.M."/>
            <person name="Sello J.K."/>
        </authorList>
    </citation>
    <scope>NUCLEOTIDE SEQUENCE [LARGE SCALE GENOMIC DNA]</scope>
    <source>
        <strain evidence="18 19">WYEC 108</strain>
    </source>
</reference>
<evidence type="ECO:0000256" key="4">
    <source>
        <dbReference type="ARBA" id="ARBA00006739"/>
    </source>
</evidence>
<evidence type="ECO:0000256" key="7">
    <source>
        <dbReference type="ARBA" id="ARBA00022679"/>
    </source>
</evidence>
<dbReference type="Pfam" id="PF00535">
    <property type="entry name" value="Glycos_transf_2"/>
    <property type="match status" value="1"/>
</dbReference>